<reference evidence="4 5" key="1">
    <citation type="submission" date="2020-06" db="EMBL/GenBank/DDBJ databases">
        <title>Genome sequence of Rhizobium sp strain ADMK78.</title>
        <authorList>
            <person name="Rahi P."/>
        </authorList>
    </citation>
    <scope>NUCLEOTIDE SEQUENCE [LARGE SCALE GENOMIC DNA]</scope>
    <source>
        <strain evidence="4 5">ADMK78</strain>
    </source>
</reference>
<feature type="region of interest" description="Disordered" evidence="1">
    <location>
        <begin position="51"/>
        <end position="79"/>
    </location>
</feature>
<dbReference type="RefSeq" id="WP_138285331.1">
    <property type="nucleotide sequence ID" value="NZ_CP058350.1"/>
</dbReference>
<dbReference type="PANTHER" id="PTHR36505:SF1">
    <property type="entry name" value="BLR1072 PROTEIN"/>
    <property type="match status" value="1"/>
</dbReference>
<proteinExistence type="predicted"/>
<name>A0ABX6QM38_9HYPH</name>
<evidence type="ECO:0000259" key="3">
    <source>
        <dbReference type="Pfam" id="PF05239"/>
    </source>
</evidence>
<feature type="compositionally biased region" description="Low complexity" evidence="1">
    <location>
        <begin position="222"/>
        <end position="236"/>
    </location>
</feature>
<evidence type="ECO:0000256" key="2">
    <source>
        <dbReference type="SAM" id="SignalP"/>
    </source>
</evidence>
<evidence type="ECO:0000313" key="4">
    <source>
        <dbReference type="EMBL" id="QLF69537.1"/>
    </source>
</evidence>
<evidence type="ECO:0000256" key="1">
    <source>
        <dbReference type="SAM" id="MobiDB-lite"/>
    </source>
</evidence>
<feature type="compositionally biased region" description="Low complexity" evidence="1">
    <location>
        <begin position="66"/>
        <end position="79"/>
    </location>
</feature>
<evidence type="ECO:0000313" key="5">
    <source>
        <dbReference type="Proteomes" id="UP000308530"/>
    </source>
</evidence>
<dbReference type="InterPro" id="IPR027275">
    <property type="entry name" value="PRC-brl_dom"/>
</dbReference>
<dbReference type="EMBL" id="CP058350">
    <property type="protein sequence ID" value="QLF69537.1"/>
    <property type="molecule type" value="Genomic_DNA"/>
</dbReference>
<dbReference type="Gene3D" id="2.30.30.240">
    <property type="entry name" value="PRC-barrel domain"/>
    <property type="match status" value="1"/>
</dbReference>
<organism evidence="4 5">
    <name type="scientific">Peteryoungia desertarenae</name>
    <dbReference type="NCBI Taxonomy" id="1813451"/>
    <lineage>
        <taxon>Bacteria</taxon>
        <taxon>Pseudomonadati</taxon>
        <taxon>Pseudomonadota</taxon>
        <taxon>Alphaproteobacteria</taxon>
        <taxon>Hyphomicrobiales</taxon>
        <taxon>Rhizobiaceae</taxon>
        <taxon>Peteryoungia</taxon>
    </lineage>
</organism>
<dbReference type="Pfam" id="PF05239">
    <property type="entry name" value="PRC"/>
    <property type="match status" value="1"/>
</dbReference>
<keyword evidence="2" id="KW-0732">Signal</keyword>
<feature type="signal peptide" evidence="2">
    <location>
        <begin position="1"/>
        <end position="25"/>
    </location>
</feature>
<feature type="domain" description="PRC-barrel" evidence="3">
    <location>
        <begin position="106"/>
        <end position="168"/>
    </location>
</feature>
<accession>A0ABX6QM38</accession>
<sequence>MNKSFNTLAAAILLGSTAIAPLAIAQDATGGASGTTGVVPSTDTMAPVDPAMPEGGNSGTTADPSTATGNTTMGTGNNAVTDPNAAATMNADAAGEIQDYVTTQTEGQMRVSDFMGQAVYTADNETIGDINDLLVQRDGGIVAAVVGVGGFLGIGEKDVALPMSKITLTRENTEGDVEGEVRLMTTETADSLRNAPEFVPLDEQDDVMNDRMGEPAADAVPGTTGTTGTTTPSTDN</sequence>
<protein>
    <submittedName>
        <fullName evidence="4">PRC-barrel domain-containing protein</fullName>
    </submittedName>
</protein>
<dbReference type="SUPFAM" id="SSF50346">
    <property type="entry name" value="PRC-barrel domain"/>
    <property type="match status" value="1"/>
</dbReference>
<feature type="chain" id="PRO_5046640887" evidence="2">
    <location>
        <begin position="26"/>
        <end position="236"/>
    </location>
</feature>
<dbReference type="Proteomes" id="UP000308530">
    <property type="component" value="Chromosome"/>
</dbReference>
<gene>
    <name evidence="4" type="ORF">FE840_008270</name>
</gene>
<keyword evidence="5" id="KW-1185">Reference proteome</keyword>
<dbReference type="PANTHER" id="PTHR36505">
    <property type="entry name" value="BLR1072 PROTEIN"/>
    <property type="match status" value="1"/>
</dbReference>
<feature type="region of interest" description="Disordered" evidence="1">
    <location>
        <begin position="208"/>
        <end position="236"/>
    </location>
</feature>
<dbReference type="InterPro" id="IPR011033">
    <property type="entry name" value="PRC_barrel-like_sf"/>
</dbReference>